<reference evidence="2 3" key="1">
    <citation type="submission" date="2011-02" db="EMBL/GenBank/DDBJ databases">
        <title>The Genome Sequence of Sphaeroforma arctica JP610.</title>
        <authorList>
            <consortium name="The Broad Institute Genome Sequencing Platform"/>
            <person name="Russ C."/>
            <person name="Cuomo C."/>
            <person name="Young S.K."/>
            <person name="Zeng Q."/>
            <person name="Gargeya S."/>
            <person name="Alvarado L."/>
            <person name="Berlin A."/>
            <person name="Chapman S.B."/>
            <person name="Chen Z."/>
            <person name="Freedman E."/>
            <person name="Gellesch M."/>
            <person name="Goldberg J."/>
            <person name="Griggs A."/>
            <person name="Gujja S."/>
            <person name="Heilman E."/>
            <person name="Heiman D."/>
            <person name="Howarth C."/>
            <person name="Mehta T."/>
            <person name="Neiman D."/>
            <person name="Pearson M."/>
            <person name="Roberts A."/>
            <person name="Saif S."/>
            <person name="Shea T."/>
            <person name="Shenoy N."/>
            <person name="Sisk P."/>
            <person name="Stolte C."/>
            <person name="Sykes S."/>
            <person name="White J."/>
            <person name="Yandava C."/>
            <person name="Burger G."/>
            <person name="Gray M.W."/>
            <person name="Holland P.W.H."/>
            <person name="King N."/>
            <person name="Lang F.B.F."/>
            <person name="Roger A.J."/>
            <person name="Ruiz-Trillo I."/>
            <person name="Haas B."/>
            <person name="Nusbaum C."/>
            <person name="Birren B."/>
        </authorList>
    </citation>
    <scope>NUCLEOTIDE SEQUENCE [LARGE SCALE GENOMIC DNA]</scope>
    <source>
        <strain evidence="2 3">JP610</strain>
    </source>
</reference>
<evidence type="ECO:0000313" key="2">
    <source>
        <dbReference type="EMBL" id="KNC76420.1"/>
    </source>
</evidence>
<evidence type="ECO:0000313" key="3">
    <source>
        <dbReference type="Proteomes" id="UP000054560"/>
    </source>
</evidence>
<keyword evidence="3" id="KW-1185">Reference proteome</keyword>
<evidence type="ECO:0000256" key="1">
    <source>
        <dbReference type="SAM" id="MobiDB-lite"/>
    </source>
</evidence>
<dbReference type="RefSeq" id="XP_014150322.1">
    <property type="nucleotide sequence ID" value="XM_014294847.1"/>
</dbReference>
<protein>
    <submittedName>
        <fullName evidence="2">Uncharacterized protein</fullName>
    </submittedName>
</protein>
<dbReference type="AlphaFoldDB" id="A0A0L0FI36"/>
<sequence>MTKVVKENEPAQKSTVLRKTDNAFERFCSNIIDDKHYNDLVSLEEGDTPVMLDNKVTGDNNTFWTKVTDAFMDTDYAWNVAADTSFSGDEYNKDSDSDGVDDVSDKRKYVRVA</sequence>
<accession>A0A0L0FI36</accession>
<organism evidence="2 3">
    <name type="scientific">Sphaeroforma arctica JP610</name>
    <dbReference type="NCBI Taxonomy" id="667725"/>
    <lineage>
        <taxon>Eukaryota</taxon>
        <taxon>Ichthyosporea</taxon>
        <taxon>Ichthyophonida</taxon>
        <taxon>Sphaeroforma</taxon>
    </lineage>
</organism>
<dbReference type="EMBL" id="KQ243115">
    <property type="protein sequence ID" value="KNC76420.1"/>
    <property type="molecule type" value="Genomic_DNA"/>
</dbReference>
<dbReference type="GeneID" id="25911585"/>
<feature type="region of interest" description="Disordered" evidence="1">
    <location>
        <begin position="88"/>
        <end position="113"/>
    </location>
</feature>
<name>A0A0L0FI36_9EUKA</name>
<dbReference type="Proteomes" id="UP000054560">
    <property type="component" value="Unassembled WGS sequence"/>
</dbReference>
<gene>
    <name evidence="2" type="ORF">SARC_11081</name>
</gene>
<proteinExistence type="predicted"/>